<dbReference type="Proteomes" id="UP001148834">
    <property type="component" value="Unassembled WGS sequence"/>
</dbReference>
<dbReference type="GeneID" id="66619452"/>
<evidence type="ECO:0000313" key="2">
    <source>
        <dbReference type="EMBL" id="QKY72118.1"/>
    </source>
</evidence>
<dbReference type="KEGG" id="hpas:JL26_07250"/>
<proteinExistence type="predicted"/>
<dbReference type="EMBL" id="CP071491">
    <property type="protein sequence ID" value="QSX17396.1"/>
    <property type="molecule type" value="Genomic_DNA"/>
</dbReference>
<dbReference type="EMBL" id="CP041334">
    <property type="protein sequence ID" value="QKY72118.1"/>
    <property type="molecule type" value="Genomic_DNA"/>
</dbReference>
<accession>A0A084EVP4</accession>
<dbReference type="Proteomes" id="UP000662736">
    <property type="component" value="Chromosome"/>
</dbReference>
<evidence type="ECO:0000313" key="3">
    <source>
        <dbReference type="EMBL" id="QSX17396.1"/>
    </source>
</evidence>
<reference evidence="1" key="3">
    <citation type="submission" date="2022-09" db="EMBL/GenBank/DDBJ databases">
        <title>Molecular characterization of Glaesserella parasuis strains circulating in commercial swine farms using whole-genome sequencing.</title>
        <authorList>
            <person name="Mugabi R."/>
            <person name="Clavijo M."/>
            <person name="Li G."/>
        </authorList>
    </citation>
    <scope>NUCLEOTIDE SEQUENCE</scope>
    <source>
        <strain evidence="1">0435-53</strain>
    </source>
</reference>
<gene>
    <name evidence="2" type="ORF">FLK62_01790</name>
    <name evidence="3" type="ORF">J1G54_02235</name>
    <name evidence="1" type="ORF">N5925_09555</name>
    <name evidence="4" type="ORF">QBL01_02250</name>
</gene>
<reference evidence="2 5" key="1">
    <citation type="submission" date="2019-06" db="EMBL/GenBank/DDBJ databases">
        <title>Complete genome sequence of Haemophilus parasuis HPS412.</title>
        <authorList>
            <person name="Yang S."/>
            <person name="Huang C."/>
        </authorList>
    </citation>
    <scope>NUCLEOTIDE SEQUENCE [LARGE SCALE GENOMIC DNA]</scope>
    <source>
        <strain evidence="2 5">HPS412</strain>
    </source>
</reference>
<protein>
    <submittedName>
        <fullName evidence="1">DUF2322 family protein</fullName>
    </submittedName>
</protein>
<dbReference type="EMBL" id="JAODIR010000061">
    <property type="protein sequence ID" value="MDD2168810.1"/>
    <property type="molecule type" value="Genomic_DNA"/>
</dbReference>
<dbReference type="KEGG" id="hpak:JT17_05245"/>
<evidence type="ECO:0000313" key="4">
    <source>
        <dbReference type="EMBL" id="WGE10453.1"/>
    </source>
</evidence>
<reference evidence="4" key="4">
    <citation type="submission" date="2023-04" db="EMBL/GenBank/DDBJ databases">
        <title>Molecular characterization of the Integrative and Conjugative elements harboring multidrug-resistance gene from Glaesserella (Haemophilus) parasuis.</title>
        <authorList>
            <person name="Che Y."/>
            <person name="Zhou L."/>
        </authorList>
    </citation>
    <scope>NUCLEOTIDE SEQUENCE</scope>
    <source>
        <strain evidence="4">Z44</strain>
    </source>
</reference>
<dbReference type="PIRSF" id="PIRSF019302">
    <property type="entry name" value="UCP019302"/>
    <property type="match status" value="1"/>
</dbReference>
<evidence type="ECO:0000313" key="1">
    <source>
        <dbReference type="EMBL" id="MDD2168810.1"/>
    </source>
</evidence>
<dbReference type="RefSeq" id="WP_005713919.1">
    <property type="nucleotide sequence ID" value="NZ_CBCRUP010000044.1"/>
</dbReference>
<evidence type="ECO:0000313" key="5">
    <source>
        <dbReference type="Proteomes" id="UP000509790"/>
    </source>
</evidence>
<dbReference type="EMBL" id="CP121769">
    <property type="protein sequence ID" value="WGE10453.1"/>
    <property type="molecule type" value="Genomic_DNA"/>
</dbReference>
<dbReference type="Proteomes" id="UP001222296">
    <property type="component" value="Chromosome"/>
</dbReference>
<dbReference type="AlphaFoldDB" id="A0A084EVP4"/>
<dbReference type="Pfam" id="PF10084">
    <property type="entry name" value="DUF2322"/>
    <property type="match status" value="1"/>
</dbReference>
<name>A0A084EVP4_GLAPU</name>
<sequence>MQFKDYLATFPSIEHLSGLSILDRQGNIIHHIPAIEGKLGSLKLYNALAERFSQQLNVKSAQQGIIWFAEHVEDATQHPGKHPNIDLLFNIVEQKLELTLKPITNG</sequence>
<evidence type="ECO:0000313" key="6">
    <source>
        <dbReference type="Proteomes" id="UP001148834"/>
    </source>
</evidence>
<dbReference type="InterPro" id="IPR016755">
    <property type="entry name" value="UCP019302"/>
</dbReference>
<organism evidence="1 6">
    <name type="scientific">Glaesserella parasuis</name>
    <name type="common">Haemophilus parasuis</name>
    <dbReference type="NCBI Taxonomy" id="738"/>
    <lineage>
        <taxon>Bacteria</taxon>
        <taxon>Pseudomonadati</taxon>
        <taxon>Pseudomonadota</taxon>
        <taxon>Gammaproteobacteria</taxon>
        <taxon>Pasteurellales</taxon>
        <taxon>Pasteurellaceae</taxon>
        <taxon>Glaesserella</taxon>
    </lineage>
</organism>
<reference evidence="3" key="2">
    <citation type="submission" date="2021-03" db="EMBL/GenBank/DDBJ databases">
        <title>Characterization of a novel Integrative Conjugative Element in Glaesserella parasuis.</title>
        <authorList>
            <person name="Hu G."/>
            <person name="Sun H."/>
        </authorList>
    </citation>
    <scope>NUCLEOTIDE SEQUENCE</scope>
    <source>
        <strain evidence="3">GHP1807</strain>
    </source>
</reference>
<dbReference type="OrthoDB" id="7596112at2"/>
<dbReference type="Proteomes" id="UP000509790">
    <property type="component" value="Chromosome"/>
</dbReference>